<dbReference type="GO" id="GO:0008061">
    <property type="term" value="F:chitin binding"/>
    <property type="evidence" value="ECO:0007669"/>
    <property type="project" value="UniProtKB-KW"/>
</dbReference>
<dbReference type="Pfam" id="PF18416">
    <property type="entry name" value="GbpA_2"/>
    <property type="match status" value="1"/>
</dbReference>
<keyword evidence="3" id="KW-0732">Signal</keyword>
<keyword evidence="8" id="KW-1185">Reference proteome</keyword>
<name>Q2T3Y0_BURTA</name>
<dbReference type="Gene3D" id="2.70.50.50">
    <property type="entry name" value="chitin-binding protein cbp21"/>
    <property type="match status" value="1"/>
</dbReference>
<dbReference type="Gene3D" id="3.30.70.2150">
    <property type="match status" value="1"/>
</dbReference>
<dbReference type="CDD" id="cd21177">
    <property type="entry name" value="LPMO_AA10"/>
    <property type="match status" value="1"/>
</dbReference>
<evidence type="ECO:0000259" key="5">
    <source>
        <dbReference type="Pfam" id="PF03067"/>
    </source>
</evidence>
<dbReference type="CAZy" id="AA10">
    <property type="family name" value="Auxiliary Activities 10"/>
</dbReference>
<evidence type="ECO:0000313" key="7">
    <source>
        <dbReference type="EMBL" id="ABC34637.1"/>
    </source>
</evidence>
<evidence type="ECO:0000256" key="1">
    <source>
        <dbReference type="ARBA" id="ARBA00022525"/>
    </source>
</evidence>
<dbReference type="PANTHER" id="PTHR34823">
    <property type="entry name" value="GLCNAC-BINDING PROTEIN A"/>
    <property type="match status" value="1"/>
</dbReference>
<evidence type="ECO:0000256" key="2">
    <source>
        <dbReference type="ARBA" id="ARBA00022669"/>
    </source>
</evidence>
<dbReference type="InterPro" id="IPR014756">
    <property type="entry name" value="Ig_E-set"/>
</dbReference>
<keyword evidence="1" id="KW-0964">Secreted</keyword>
<sequence>MRRFHSSESGSLHAACRPERPASRELAAPAIFGRPRRRAASSTIVTESSDECASARHFDIQNNRRISTTLRNANRVTSHLEERYMKSHFDAPSSRPRARAALTLGAAATLTASFAALLAPVDADAHGAVGFPIARQYQCRLEGGYWDPPNGSAIPHDDCRAAYRAGNNSAYPFTQWNEVSANPVGQGNDLAQLKAAVPDGLLCAGGDTSKAGLDKAPASVWRKTQLTPRNGHIELQWENTTAHNPARMRVFISKPSYDRSRPLRWDDLQQIYDAPAPAPVPANGAGHLPGSIQSFYKLDVTLPAGRTGDAVLYSYWQRIDAGNEGFFNCSDVTIASDERASGFPWVATRAFVEPGIAPQAGQQVRFRVMGADARGAEIVDVRQPITPYNADRSVWAKQIADQVNGRYGSVAKIGVRSGNTIYFDTANLNANKVWLQPNYSSALGVVGAK</sequence>
<dbReference type="HOGENOM" id="CLU_039396_2_1_4"/>
<dbReference type="InterPro" id="IPR051024">
    <property type="entry name" value="GlcNAc_Chitin_IntDeg"/>
</dbReference>
<feature type="region of interest" description="Disordered" evidence="4">
    <location>
        <begin position="1"/>
        <end position="21"/>
    </location>
</feature>
<feature type="domain" description="Chitin-binding type-4" evidence="5">
    <location>
        <begin position="126"/>
        <end position="332"/>
    </location>
</feature>
<dbReference type="EMBL" id="CP000085">
    <property type="protein sequence ID" value="ABC34637.1"/>
    <property type="molecule type" value="Genomic_DNA"/>
</dbReference>
<dbReference type="Proteomes" id="UP000001930">
    <property type="component" value="Chromosome II"/>
</dbReference>
<dbReference type="KEGG" id="bte:BTH_II1925"/>
<reference evidence="7 8" key="1">
    <citation type="journal article" date="2005" name="BMC Genomics">
        <title>Bacterial genome adaptation to niches: divergence of the potential virulence genes in three Burkholderia species of different survival strategies.</title>
        <authorList>
            <person name="Kim H.S."/>
            <person name="Schell M.A."/>
            <person name="Yu Y."/>
            <person name="Ulrich R.L."/>
            <person name="Sarria S.H."/>
            <person name="Nierman W.C."/>
            <person name="DeShazer D."/>
        </authorList>
    </citation>
    <scope>NUCLEOTIDE SEQUENCE [LARGE SCALE GENOMIC DNA]</scope>
    <source>
        <strain evidence="8">ATCC 700388 / DSM 13276 / CCUG 48851 / CIP 106301 / E264</strain>
    </source>
</reference>
<keyword evidence="2" id="KW-0147">Chitin-binding</keyword>
<dbReference type="InterPro" id="IPR004302">
    <property type="entry name" value="Cellulose/chitin-bd_N"/>
</dbReference>
<dbReference type="Pfam" id="PF03067">
    <property type="entry name" value="LPMO_10"/>
    <property type="match status" value="1"/>
</dbReference>
<protein>
    <submittedName>
        <fullName evidence="7">Chitin binding domain protein</fullName>
    </submittedName>
</protein>
<evidence type="ECO:0000259" key="6">
    <source>
        <dbReference type="Pfam" id="PF18416"/>
    </source>
</evidence>
<evidence type="ECO:0000256" key="4">
    <source>
        <dbReference type="SAM" id="MobiDB-lite"/>
    </source>
</evidence>
<evidence type="ECO:0000256" key="3">
    <source>
        <dbReference type="ARBA" id="ARBA00022729"/>
    </source>
</evidence>
<proteinExistence type="predicted"/>
<organism evidence="7 8">
    <name type="scientific">Burkholderia thailandensis (strain ATCC 700388 / DSM 13276 / CCUG 48851 / CIP 106301 / E264)</name>
    <dbReference type="NCBI Taxonomy" id="271848"/>
    <lineage>
        <taxon>Bacteria</taxon>
        <taxon>Pseudomonadati</taxon>
        <taxon>Pseudomonadota</taxon>
        <taxon>Betaproteobacteria</taxon>
        <taxon>Burkholderiales</taxon>
        <taxon>Burkholderiaceae</taxon>
        <taxon>Burkholderia</taxon>
        <taxon>pseudomallei group</taxon>
    </lineage>
</organism>
<dbReference type="InterPro" id="IPR041029">
    <property type="entry name" value="GbpA_2"/>
</dbReference>
<accession>Q2T3Y0</accession>
<dbReference type="PANTHER" id="PTHR34823:SF1">
    <property type="entry name" value="CHITIN-BINDING TYPE-4 DOMAIN-CONTAINING PROTEIN"/>
    <property type="match status" value="1"/>
</dbReference>
<feature type="domain" description="N-acetylglucosamine binding protein A" evidence="6">
    <location>
        <begin position="347"/>
        <end position="440"/>
    </location>
</feature>
<dbReference type="SUPFAM" id="SSF81296">
    <property type="entry name" value="E set domains"/>
    <property type="match status" value="1"/>
</dbReference>
<evidence type="ECO:0000313" key="8">
    <source>
        <dbReference type="Proteomes" id="UP000001930"/>
    </source>
</evidence>
<dbReference type="AlphaFoldDB" id="Q2T3Y0"/>
<gene>
    <name evidence="7" type="ordered locus">BTH_II1925</name>
</gene>